<accession>A0A7H1N1L0</accession>
<dbReference type="EMBL" id="CP053923">
    <property type="protein sequence ID" value="QNT69596.1"/>
    <property type="molecule type" value="Genomic_DNA"/>
</dbReference>
<dbReference type="SUPFAM" id="SSF48452">
    <property type="entry name" value="TPR-like"/>
    <property type="match status" value="1"/>
</dbReference>
<reference evidence="1 2" key="1">
    <citation type="submission" date="2020-05" db="EMBL/GenBank/DDBJ databases">
        <title>Complete closed genome sequence of Defluviicoccus vanus.</title>
        <authorList>
            <person name="Bessarab I."/>
            <person name="Arumugam K."/>
            <person name="Maszenan A.M."/>
            <person name="Seviour R.J."/>
            <person name="Williams R.B."/>
        </authorList>
    </citation>
    <scope>NUCLEOTIDE SEQUENCE [LARGE SCALE GENOMIC DNA]</scope>
    <source>
        <strain evidence="1 2">Ben 114</strain>
    </source>
</reference>
<organism evidence="1 2">
    <name type="scientific">Defluviicoccus vanus</name>
    <dbReference type="NCBI Taxonomy" id="111831"/>
    <lineage>
        <taxon>Bacteria</taxon>
        <taxon>Pseudomonadati</taxon>
        <taxon>Pseudomonadota</taxon>
        <taxon>Alphaproteobacteria</taxon>
        <taxon>Rhodospirillales</taxon>
        <taxon>Rhodospirillaceae</taxon>
        <taxon>Defluviicoccus</taxon>
    </lineage>
</organism>
<evidence type="ECO:0000313" key="2">
    <source>
        <dbReference type="Proteomes" id="UP000516369"/>
    </source>
</evidence>
<dbReference type="InterPro" id="IPR011990">
    <property type="entry name" value="TPR-like_helical_dom_sf"/>
</dbReference>
<dbReference type="Proteomes" id="UP000516369">
    <property type="component" value="Chromosome"/>
</dbReference>
<name>A0A7H1N1L0_9PROT</name>
<dbReference type="Pfam" id="PF13414">
    <property type="entry name" value="TPR_11"/>
    <property type="match status" value="1"/>
</dbReference>
<evidence type="ECO:0000313" key="1">
    <source>
        <dbReference type="EMBL" id="QNT69596.1"/>
    </source>
</evidence>
<sequence length="52" mass="5984">MRDGVQFHREGRWQRAEACYQQALRLDPRQPDALHLTGLIAHHRGTPPVPSL</sequence>
<dbReference type="Gene3D" id="1.25.40.10">
    <property type="entry name" value="Tetratricopeptide repeat domain"/>
    <property type="match status" value="1"/>
</dbReference>
<keyword evidence="2" id="KW-1185">Reference proteome</keyword>
<protein>
    <submittedName>
        <fullName evidence="1">Tetratricopeptide repeat protein</fullName>
    </submittedName>
</protein>
<proteinExistence type="predicted"/>
<dbReference type="AlphaFoldDB" id="A0A7H1N1L0"/>
<gene>
    <name evidence="1" type="ORF">HQ394_09985</name>
</gene>
<dbReference type="KEGG" id="dvn:HQ394_09985"/>